<evidence type="ECO:0000313" key="3">
    <source>
        <dbReference type="Proteomes" id="UP000027471"/>
    </source>
</evidence>
<feature type="signal peptide" evidence="1">
    <location>
        <begin position="1"/>
        <end position="27"/>
    </location>
</feature>
<sequence>MTFSIVARCAQTGQFGMAISSSSPAVAARCAFARAGVGAAATQNVTNPALGPLMLDEMAAGADAQQAVDAAIAADGFADYRQLLAIDGAGHCAVHSGTQALGLWTSALGRDCAAGGNLLADEGVPAAMVAGFEQAEGALGDRLIAAMRAAIEAGGEAGPVHSAGLLIVDRESWPYAELRIDWIETDCPIAAMARAWEVYKPQADDYVTRARNPSAAPSYGVPGDE</sequence>
<dbReference type="STRING" id="1353528.DT23_12000"/>
<dbReference type="RefSeq" id="WP_038128894.1">
    <property type="nucleotide sequence ID" value="NZ_AUNB01000014.1"/>
</dbReference>
<dbReference type="EMBL" id="AUNB01000014">
    <property type="protein sequence ID" value="KEO60799.1"/>
    <property type="molecule type" value="Genomic_DNA"/>
</dbReference>
<evidence type="ECO:0008006" key="4">
    <source>
        <dbReference type="Google" id="ProtNLM"/>
    </source>
</evidence>
<dbReference type="InterPro" id="IPR010430">
    <property type="entry name" value="DUF1028"/>
</dbReference>
<keyword evidence="3" id="KW-1185">Reference proteome</keyword>
<evidence type="ECO:0000256" key="1">
    <source>
        <dbReference type="SAM" id="SignalP"/>
    </source>
</evidence>
<keyword evidence="1" id="KW-0732">Signal</keyword>
<reference evidence="2 3" key="1">
    <citation type="journal article" date="2015" name="Antonie Van Leeuwenhoek">
        <title>Thioclava indica sp. nov., isolated from surface seawater of the Indian Ocean.</title>
        <authorList>
            <person name="Liu Y."/>
            <person name="Lai Q."/>
            <person name="Du J."/>
            <person name="Xu H."/>
            <person name="Jiang L."/>
            <person name="Shao Z."/>
        </authorList>
    </citation>
    <scope>NUCLEOTIDE SEQUENCE [LARGE SCALE GENOMIC DNA]</scope>
    <source>
        <strain evidence="2 3">DT23-4</strain>
    </source>
</reference>
<accession>A0A074JWD2</accession>
<dbReference type="Gene3D" id="3.60.20.10">
    <property type="entry name" value="Glutamine Phosphoribosylpyrophosphate, subunit 1, domain 1"/>
    <property type="match status" value="1"/>
</dbReference>
<dbReference type="InterPro" id="IPR029055">
    <property type="entry name" value="Ntn_hydrolases_N"/>
</dbReference>
<proteinExistence type="predicted"/>
<evidence type="ECO:0000313" key="2">
    <source>
        <dbReference type="EMBL" id="KEO60799.1"/>
    </source>
</evidence>
<dbReference type="Pfam" id="PF06267">
    <property type="entry name" value="DUF1028"/>
    <property type="match status" value="1"/>
</dbReference>
<dbReference type="eggNOG" id="COG3342">
    <property type="taxonomic scope" value="Bacteria"/>
</dbReference>
<protein>
    <recommendedName>
        <fullName evidence="4">Major pilin protein fimA</fullName>
    </recommendedName>
</protein>
<dbReference type="PANTHER" id="PTHR39328">
    <property type="entry name" value="BLL2871 PROTEIN"/>
    <property type="match status" value="1"/>
</dbReference>
<gene>
    <name evidence="2" type="ORF">DT23_12000</name>
</gene>
<dbReference type="Proteomes" id="UP000027471">
    <property type="component" value="Unassembled WGS sequence"/>
</dbReference>
<dbReference type="OrthoDB" id="9790012at2"/>
<organism evidence="2 3">
    <name type="scientific">Thioclava indica</name>
    <dbReference type="NCBI Taxonomy" id="1353528"/>
    <lineage>
        <taxon>Bacteria</taxon>
        <taxon>Pseudomonadati</taxon>
        <taxon>Pseudomonadota</taxon>
        <taxon>Alphaproteobacteria</taxon>
        <taxon>Rhodobacterales</taxon>
        <taxon>Paracoccaceae</taxon>
        <taxon>Thioclava</taxon>
    </lineage>
</organism>
<name>A0A074JWD2_9RHOB</name>
<feature type="chain" id="PRO_5001695175" description="Major pilin protein fimA" evidence="1">
    <location>
        <begin position="28"/>
        <end position="225"/>
    </location>
</feature>
<dbReference type="SUPFAM" id="SSF56235">
    <property type="entry name" value="N-terminal nucleophile aminohydrolases (Ntn hydrolases)"/>
    <property type="match status" value="1"/>
</dbReference>
<dbReference type="PANTHER" id="PTHR39328:SF1">
    <property type="entry name" value="BLL2871 PROTEIN"/>
    <property type="match status" value="1"/>
</dbReference>
<dbReference type="AlphaFoldDB" id="A0A074JWD2"/>
<comment type="caution">
    <text evidence="2">The sequence shown here is derived from an EMBL/GenBank/DDBJ whole genome shotgun (WGS) entry which is preliminary data.</text>
</comment>